<dbReference type="PROSITE" id="PS50932">
    <property type="entry name" value="HTH_LACI_2"/>
    <property type="match status" value="1"/>
</dbReference>
<dbReference type="InterPro" id="IPR000843">
    <property type="entry name" value="HTH_LacI"/>
</dbReference>
<dbReference type="RefSeq" id="WP_022791041.1">
    <property type="nucleotide sequence ID" value="NZ_ATUU01000001.1"/>
</dbReference>
<dbReference type="Pfam" id="PF00356">
    <property type="entry name" value="LacI"/>
    <property type="match status" value="1"/>
</dbReference>
<keyword evidence="6" id="KW-1185">Reference proteome</keyword>
<dbReference type="PANTHER" id="PTHR30146:SF154">
    <property type="entry name" value="TRANSCRIPTION REGULATOR, MEMBER OF GALR FAMILY"/>
    <property type="match status" value="1"/>
</dbReference>
<dbReference type="PANTHER" id="PTHR30146">
    <property type="entry name" value="LACI-RELATED TRANSCRIPTIONAL REPRESSOR"/>
    <property type="match status" value="1"/>
</dbReference>
<dbReference type="InterPro" id="IPR025997">
    <property type="entry name" value="SBP_2_dom"/>
</dbReference>
<dbReference type="STRING" id="1123500.GCA_000420365_00239"/>
<sequence>MAESKKVNINDIAERAGVSIATVSRFLHGHLEKMSDKTAARIQAIIEELNYIPNASAVQLMTQHSGLIAVMAADVDDYFSTEFFKGAVSILETAHYTGVLFDANADIDYEQRQLTTIGRQNFDGLIMQPLTASSQQMQTALTRNLPVVLVDRDLDETIYDTVVTDNYVAARDVALYYQAHGVESVIVISEPLAKVSTRKERFAGVQSVYADVTLLEVDANHVRSELLVTQLVADVHQQGKKTLVFFFKERLMLDIMPFFVRKQALSEDLQLTGFSDTKLARDLDPHVRLIEQDPFLMGATAAELLVAKLTADGVSDQGDAKKIVIPATFS</sequence>
<dbReference type="PATRIC" id="fig|1123500.6.peg.263"/>
<evidence type="ECO:0000313" key="6">
    <source>
        <dbReference type="Proteomes" id="UP000051296"/>
    </source>
</evidence>
<accession>A0A0R2G1W7</accession>
<dbReference type="Gene3D" id="1.10.260.40">
    <property type="entry name" value="lambda repressor-like DNA-binding domains"/>
    <property type="match status" value="1"/>
</dbReference>
<dbReference type="SUPFAM" id="SSF47413">
    <property type="entry name" value="lambda repressor-like DNA-binding domains"/>
    <property type="match status" value="1"/>
</dbReference>
<dbReference type="SUPFAM" id="SSF53822">
    <property type="entry name" value="Periplasmic binding protein-like I"/>
    <property type="match status" value="1"/>
</dbReference>
<proteinExistence type="predicted"/>
<dbReference type="GO" id="GO:0000976">
    <property type="term" value="F:transcription cis-regulatory region binding"/>
    <property type="evidence" value="ECO:0007669"/>
    <property type="project" value="TreeGrafter"/>
</dbReference>
<dbReference type="InParanoid" id="A0A0R2G1W7"/>
<comment type="caution">
    <text evidence="5">The sequence shown here is derived from an EMBL/GenBank/DDBJ whole genome shotgun (WGS) entry which is preliminary data.</text>
</comment>
<evidence type="ECO:0000256" key="1">
    <source>
        <dbReference type="ARBA" id="ARBA00023015"/>
    </source>
</evidence>
<protein>
    <submittedName>
        <fullName evidence="5">HTH-type transcriptional regulator KdgR</fullName>
    </submittedName>
</protein>
<dbReference type="Pfam" id="PF13407">
    <property type="entry name" value="Peripla_BP_4"/>
    <property type="match status" value="1"/>
</dbReference>
<dbReference type="CDD" id="cd01392">
    <property type="entry name" value="HTH_LacI"/>
    <property type="match status" value="1"/>
</dbReference>
<dbReference type="Proteomes" id="UP000051296">
    <property type="component" value="Unassembled WGS sequence"/>
</dbReference>
<reference evidence="5 6" key="1">
    <citation type="journal article" date="2015" name="Genome Announc.">
        <title>Expanding the biotechnology potential of lactobacilli through comparative genomics of 213 strains and associated genera.</title>
        <authorList>
            <person name="Sun Z."/>
            <person name="Harris H.M."/>
            <person name="McCann A."/>
            <person name="Guo C."/>
            <person name="Argimon S."/>
            <person name="Zhang W."/>
            <person name="Yang X."/>
            <person name="Jeffery I.B."/>
            <person name="Cooney J.C."/>
            <person name="Kagawa T.F."/>
            <person name="Liu W."/>
            <person name="Song Y."/>
            <person name="Salvetti E."/>
            <person name="Wrobel A."/>
            <person name="Rasinkangas P."/>
            <person name="Parkhill J."/>
            <person name="Rea M.C."/>
            <person name="O'Sullivan O."/>
            <person name="Ritari J."/>
            <person name="Douillard F.P."/>
            <person name="Paul Ross R."/>
            <person name="Yang R."/>
            <person name="Briner A.E."/>
            <person name="Felis G.E."/>
            <person name="de Vos W.M."/>
            <person name="Barrangou R."/>
            <person name="Klaenhammer T.R."/>
            <person name="Caufield P.W."/>
            <person name="Cui Y."/>
            <person name="Zhang H."/>
            <person name="O'Toole P.W."/>
        </authorList>
    </citation>
    <scope>NUCLEOTIDE SEQUENCE [LARGE SCALE GENOMIC DNA]</scope>
    <source>
        <strain evidence="5 6">DSM 20190</strain>
    </source>
</reference>
<keyword evidence="3" id="KW-0804">Transcription</keyword>
<evidence type="ECO:0000313" key="5">
    <source>
        <dbReference type="EMBL" id="KRN33462.1"/>
    </source>
</evidence>
<dbReference type="OrthoDB" id="1639518at2"/>
<keyword evidence="2" id="KW-0238">DNA-binding</keyword>
<name>A0A0R2G1W7_9LACO</name>
<dbReference type="GO" id="GO:0003700">
    <property type="term" value="F:DNA-binding transcription factor activity"/>
    <property type="evidence" value="ECO:0007669"/>
    <property type="project" value="TreeGrafter"/>
</dbReference>
<dbReference type="Gene3D" id="3.40.50.2300">
    <property type="match status" value="2"/>
</dbReference>
<dbReference type="PROSITE" id="PS00356">
    <property type="entry name" value="HTH_LACI_1"/>
    <property type="match status" value="1"/>
</dbReference>
<dbReference type="InterPro" id="IPR028082">
    <property type="entry name" value="Peripla_BP_I"/>
</dbReference>
<organism evidence="5 6">
    <name type="scientific">Weissella halotolerans DSM 20190</name>
    <dbReference type="NCBI Taxonomy" id="1123500"/>
    <lineage>
        <taxon>Bacteria</taxon>
        <taxon>Bacillati</taxon>
        <taxon>Bacillota</taxon>
        <taxon>Bacilli</taxon>
        <taxon>Lactobacillales</taxon>
        <taxon>Lactobacillaceae</taxon>
        <taxon>Weissella</taxon>
    </lineage>
</organism>
<gene>
    <name evidence="5" type="ORF">IV68_GL000264</name>
</gene>
<dbReference type="AlphaFoldDB" id="A0A0R2G1W7"/>
<dbReference type="InterPro" id="IPR010982">
    <property type="entry name" value="Lambda_DNA-bd_dom_sf"/>
</dbReference>
<feature type="domain" description="HTH lacI-type" evidence="4">
    <location>
        <begin position="7"/>
        <end position="62"/>
    </location>
</feature>
<keyword evidence="1" id="KW-0805">Transcription regulation</keyword>
<dbReference type="SMART" id="SM00354">
    <property type="entry name" value="HTH_LACI"/>
    <property type="match status" value="1"/>
</dbReference>
<evidence type="ECO:0000256" key="2">
    <source>
        <dbReference type="ARBA" id="ARBA00023125"/>
    </source>
</evidence>
<dbReference type="eggNOG" id="COG1609">
    <property type="taxonomic scope" value="Bacteria"/>
</dbReference>
<dbReference type="EMBL" id="JQAX01000001">
    <property type="protein sequence ID" value="KRN33462.1"/>
    <property type="molecule type" value="Genomic_DNA"/>
</dbReference>
<evidence type="ECO:0000256" key="3">
    <source>
        <dbReference type="ARBA" id="ARBA00023163"/>
    </source>
</evidence>
<evidence type="ECO:0000259" key="4">
    <source>
        <dbReference type="PROSITE" id="PS50932"/>
    </source>
</evidence>